<reference evidence="2" key="1">
    <citation type="journal article" date="2019" name="Int. J. Syst. Evol. Microbiol.">
        <title>The Global Catalogue of Microorganisms (GCM) 10K type strain sequencing project: providing services to taxonomists for standard genome sequencing and annotation.</title>
        <authorList>
            <consortium name="The Broad Institute Genomics Platform"/>
            <consortium name="The Broad Institute Genome Sequencing Center for Infectious Disease"/>
            <person name="Wu L."/>
            <person name="Ma J."/>
        </authorList>
    </citation>
    <scope>NUCLEOTIDE SEQUENCE [LARGE SCALE GENOMIC DNA]</scope>
    <source>
        <strain evidence="2">KCTC 42087</strain>
    </source>
</reference>
<sequence>MAENDNPFQSMTPEQLEHWFREVLPILARMQEQSAARARKHALELIRRPVRLRNEASED</sequence>
<dbReference type="RefSeq" id="WP_378280303.1">
    <property type="nucleotide sequence ID" value="NZ_JBHSON010000004.1"/>
</dbReference>
<organism evidence="1 2">
    <name type="scientific">Actinomadura rugatobispora</name>
    <dbReference type="NCBI Taxonomy" id="1994"/>
    <lineage>
        <taxon>Bacteria</taxon>
        <taxon>Bacillati</taxon>
        <taxon>Actinomycetota</taxon>
        <taxon>Actinomycetes</taxon>
        <taxon>Streptosporangiales</taxon>
        <taxon>Thermomonosporaceae</taxon>
        <taxon>Actinomadura</taxon>
    </lineage>
</organism>
<proteinExistence type="predicted"/>
<comment type="caution">
    <text evidence="1">The sequence shown here is derived from an EMBL/GenBank/DDBJ whole genome shotgun (WGS) entry which is preliminary data.</text>
</comment>
<dbReference type="Proteomes" id="UP001596074">
    <property type="component" value="Unassembled WGS sequence"/>
</dbReference>
<accession>A0ABW0ZPW5</accession>
<evidence type="ECO:0000313" key="2">
    <source>
        <dbReference type="Proteomes" id="UP001596074"/>
    </source>
</evidence>
<name>A0ABW0ZPW5_9ACTN</name>
<dbReference type="EMBL" id="JBHSON010000004">
    <property type="protein sequence ID" value="MFC5744812.1"/>
    <property type="molecule type" value="Genomic_DNA"/>
</dbReference>
<keyword evidence="2" id="KW-1185">Reference proteome</keyword>
<protein>
    <submittedName>
        <fullName evidence="1">Uncharacterized protein</fullName>
    </submittedName>
</protein>
<evidence type="ECO:0000313" key="1">
    <source>
        <dbReference type="EMBL" id="MFC5744812.1"/>
    </source>
</evidence>
<gene>
    <name evidence="1" type="ORF">ACFPZN_04205</name>
</gene>